<comment type="subcellular location">
    <subcellularLocation>
        <location evidence="18">Endoplasmic reticulum membrane</location>
        <topology evidence="18">Multi-pass membrane protein</topology>
    </subcellularLocation>
    <subcellularLocation>
        <location evidence="18">Mitochondrion membrane</location>
        <topology evidence="18">Multi-pass membrane protein</topology>
    </subcellularLocation>
</comment>
<feature type="topological domain" description="Lumenal" evidence="18">
    <location>
        <begin position="38"/>
        <end position="49"/>
    </location>
</feature>
<feature type="topological domain" description="Lumenal" evidence="18">
    <location>
        <begin position="1"/>
        <end position="16"/>
    </location>
</feature>
<dbReference type="GO" id="GO:0015086">
    <property type="term" value="F:cadmium ion transmembrane transporter activity"/>
    <property type="evidence" value="ECO:0007669"/>
    <property type="project" value="TreeGrafter"/>
</dbReference>
<feature type="transmembrane region" description="Helical" evidence="19">
    <location>
        <begin position="631"/>
        <end position="653"/>
    </location>
</feature>
<evidence type="ECO:0000256" key="5">
    <source>
        <dbReference type="ARBA" id="ARBA00022679"/>
    </source>
</evidence>
<evidence type="ECO:0000256" key="3">
    <source>
        <dbReference type="ARBA" id="ARBA00022516"/>
    </source>
</evidence>
<dbReference type="NCBIfam" id="NF037982">
    <property type="entry name" value="Nramp_1"/>
    <property type="match status" value="1"/>
</dbReference>
<keyword evidence="5 18" id="KW-0808">Transferase</keyword>
<evidence type="ECO:0000256" key="6">
    <source>
        <dbReference type="ARBA" id="ARBA00022691"/>
    </source>
</evidence>
<dbReference type="GO" id="GO:0000773">
    <property type="term" value="F:phosphatidyl-N-methylethanolamine N-methyltransferase activity"/>
    <property type="evidence" value="ECO:0007669"/>
    <property type="project" value="UniProtKB-UniRule"/>
</dbReference>
<dbReference type="InterPro" id="IPR024960">
    <property type="entry name" value="PEMT/MFAP"/>
</dbReference>
<dbReference type="NCBIfam" id="TIGR01197">
    <property type="entry name" value="nramp"/>
    <property type="match status" value="1"/>
</dbReference>
<evidence type="ECO:0000256" key="9">
    <source>
        <dbReference type="ARBA" id="ARBA00022989"/>
    </source>
</evidence>
<dbReference type="GO" id="GO:0031966">
    <property type="term" value="C:mitochondrial membrane"/>
    <property type="evidence" value="ECO:0007669"/>
    <property type="project" value="UniProtKB-SubCell"/>
</dbReference>
<evidence type="ECO:0000256" key="2">
    <source>
        <dbReference type="ARBA" id="ARBA00005189"/>
    </source>
</evidence>
<keyword evidence="9 18" id="KW-1133">Transmembrane helix</keyword>
<comment type="catalytic activity">
    <reaction evidence="15">
        <text>a 1,2-diacyl-sn-glycero-3-phospho-N,N-dimethylethanolamine + S-adenosyl-L-methionine = a 1,2-diacyl-sn-glycero-3-phosphocholine + S-adenosyl-L-homocysteine + H(+)</text>
        <dbReference type="Rhea" id="RHEA:32739"/>
        <dbReference type="ChEBI" id="CHEBI:15378"/>
        <dbReference type="ChEBI" id="CHEBI:57643"/>
        <dbReference type="ChEBI" id="CHEBI:57856"/>
        <dbReference type="ChEBI" id="CHEBI:59789"/>
        <dbReference type="ChEBI" id="CHEBI:64572"/>
        <dbReference type="EC" id="2.1.1.71"/>
    </reaction>
</comment>
<comment type="pathway">
    <text evidence="1 18">Phospholipid metabolism; phosphatidylcholine biosynthesis.</text>
</comment>
<reference evidence="20 21" key="1">
    <citation type="submission" date="2018-11" db="EMBL/GenBank/DDBJ databases">
        <title>Genome sequence and assembly of Colletotrichum spinosum.</title>
        <authorList>
            <person name="Gan P."/>
            <person name="Shirasu K."/>
        </authorList>
    </citation>
    <scope>NUCLEOTIDE SEQUENCE [LARGE SCALE GENOMIC DNA]</scope>
    <source>
        <strain evidence="20 21">CBS 515.97</strain>
    </source>
</reference>
<feature type="transmembrane region" description="Helical" evidence="19">
    <location>
        <begin position="154"/>
        <end position="178"/>
    </location>
</feature>
<name>A0A4R8Q5V9_9PEZI</name>
<keyword evidence="3 18" id="KW-0444">Lipid biosynthesis</keyword>
<dbReference type="HAMAP" id="MF_03216">
    <property type="entry name" value="PLMT"/>
    <property type="match status" value="1"/>
</dbReference>
<accession>A0A4R8Q5V9</accession>
<feature type="binding site" evidence="18">
    <location>
        <begin position="185"/>
        <end position="186"/>
    </location>
    <ligand>
        <name>S-adenosyl-L-methionine</name>
        <dbReference type="ChEBI" id="CHEBI:59789"/>
    </ligand>
</feature>
<dbReference type="UniPathway" id="UPA00753"/>
<evidence type="ECO:0000256" key="12">
    <source>
        <dbReference type="ARBA" id="ARBA00023136"/>
    </source>
</evidence>
<keyword evidence="7 18" id="KW-0812">Transmembrane</keyword>
<comment type="pathway">
    <text evidence="2">Lipid metabolism.</text>
</comment>
<feature type="topological domain" description="Lumenal" evidence="18">
    <location>
        <begin position="120"/>
        <end position="162"/>
    </location>
</feature>
<dbReference type="FunFam" id="1.20.120.1630:FF:000005">
    <property type="entry name" value="Phosphatidylethanolamine N-methyltransferase"/>
    <property type="match status" value="1"/>
</dbReference>
<sequence>MAPVDIDPKALVDFDQKSLFVSAAAIAFNPLFWNIVARQEYNNKLLTKLFGGRSQTACYALAMTIFSLGIFRDLLYARALRFQPSHPLLASDAVTYLGYALVASGNVLVLSSTWQLGITGTFLGDYFGILMDSIVTGFPFNITDAPMYNGSTMSFLGAALIYGKPAGVLLTLWVFIVYKIALSYENPFTDGIYAKRDRERAAVDPGNYATDIAAGASYHFDLLFIVLVSNIIAIFLQSLAIKLGTITGLDLATACRVFLPPWMNVVVYGLAEIAIVATDMAVVIGTATALHLLIPQLPLLACVILTIVDVAFIVLFYRPDGSMRGLRLFEIGVCFLVLGVVVCFCIQLSLIQNTTVGQIFRGFLPSASIIQNQGLYQSCGILGATVMPHSLHLGSGVVQSRLKDFDMKQGNLQELPRSDTMNTDDSFQKVFYFPSMAAIKHCMKFSIAEIALSLFIFALFVNSAILIVAGASLYQGQTSLASDIFGMHDLLANSISSAAGVIFAFALLLSGVSAGLVCTIAGQLVSEGALNWRVRPWLRRLITRIISITPAAVVVAVAGQTGLSNALTGTQVVLSTVLPVITAPLIYFTSFNKYMTVVPGAASYGCDTGVVPARRFSTVGVKMANSWYTSIVAAVIWLIITVMVVANLVLLILNSTK</sequence>
<keyword evidence="6 18" id="KW-0949">S-adenosyl-L-methionine</keyword>
<feature type="transmembrane region" description="Helical" evidence="19">
    <location>
        <begin position="18"/>
        <end position="36"/>
    </location>
</feature>
<dbReference type="InterPro" id="IPR007318">
    <property type="entry name" value="Phopholipid_MeTrfase"/>
</dbReference>
<dbReference type="PRINTS" id="PR00447">
    <property type="entry name" value="NATRESASSCMP"/>
</dbReference>
<feature type="transmembrane region" description="Helical" evidence="19">
    <location>
        <begin position="265"/>
        <end position="290"/>
    </location>
</feature>
<feature type="transmembrane region" description="Helical" evidence="19">
    <location>
        <begin position="494"/>
        <end position="520"/>
    </location>
</feature>
<proteinExistence type="inferred from homology"/>
<comment type="caution">
    <text evidence="20">The sequence shown here is derived from an EMBL/GenBank/DDBJ whole genome shotgun (WGS) entry which is preliminary data.</text>
</comment>
<evidence type="ECO:0000313" key="21">
    <source>
        <dbReference type="Proteomes" id="UP000295083"/>
    </source>
</evidence>
<feature type="transmembrane region" description="Helical" evidence="19">
    <location>
        <begin position="569"/>
        <end position="588"/>
    </location>
</feature>
<keyword evidence="14 18" id="KW-1208">Phospholipid metabolism</keyword>
<keyword evidence="10 18" id="KW-0443">Lipid metabolism</keyword>
<dbReference type="Pfam" id="PF04191">
    <property type="entry name" value="PEMT"/>
    <property type="match status" value="1"/>
</dbReference>
<evidence type="ECO:0000256" key="4">
    <source>
        <dbReference type="ARBA" id="ARBA00022603"/>
    </source>
</evidence>
<keyword evidence="13 18" id="KW-0594">Phospholipid biosynthesis</keyword>
<dbReference type="PANTHER" id="PTHR11706:SF101">
    <property type="entry name" value="MANGANESE TRANSPORTER SMF1"/>
    <property type="match status" value="1"/>
</dbReference>
<keyword evidence="21" id="KW-1185">Reference proteome</keyword>
<keyword evidence="4 18" id="KW-0489">Methyltransferase</keyword>
<evidence type="ECO:0000256" key="11">
    <source>
        <dbReference type="ARBA" id="ARBA00023128"/>
    </source>
</evidence>
<evidence type="ECO:0000256" key="1">
    <source>
        <dbReference type="ARBA" id="ARBA00004969"/>
    </source>
</evidence>
<feature type="transmembrane region" description="Helical" evidence="19">
    <location>
        <begin position="329"/>
        <end position="351"/>
    </location>
</feature>
<feature type="intramembrane region" description="Helical" evidence="18">
    <location>
        <begin position="17"/>
        <end position="37"/>
    </location>
</feature>
<dbReference type="GO" id="GO:0006656">
    <property type="term" value="P:phosphatidylcholine biosynthetic process"/>
    <property type="evidence" value="ECO:0007669"/>
    <property type="project" value="UniProtKB-UniRule"/>
</dbReference>
<evidence type="ECO:0000256" key="19">
    <source>
        <dbReference type="SAM" id="Phobius"/>
    </source>
</evidence>
<keyword evidence="11 18" id="KW-0496">Mitochondrion</keyword>
<feature type="topological domain" description="Cytoplasmic" evidence="18">
    <location>
        <begin position="72"/>
        <end position="98"/>
    </location>
</feature>
<dbReference type="PANTHER" id="PTHR11706">
    <property type="entry name" value="SOLUTE CARRIER PROTEIN FAMILY 11 MEMBER"/>
    <property type="match status" value="1"/>
</dbReference>
<comment type="similarity">
    <text evidence="18">Belongs to the class VI-like SAM-binding methyltransferase superfamily. PEMT/PEM2 methyltransferase family.</text>
</comment>
<evidence type="ECO:0000256" key="14">
    <source>
        <dbReference type="ARBA" id="ARBA00023264"/>
    </source>
</evidence>
<evidence type="ECO:0000256" key="13">
    <source>
        <dbReference type="ARBA" id="ARBA00023209"/>
    </source>
</evidence>
<dbReference type="GO" id="GO:0005384">
    <property type="term" value="F:manganese ion transmembrane transporter activity"/>
    <property type="evidence" value="ECO:0007669"/>
    <property type="project" value="TreeGrafter"/>
</dbReference>
<dbReference type="InterPro" id="IPR001046">
    <property type="entry name" value="NRAMP_fam"/>
</dbReference>
<dbReference type="AlphaFoldDB" id="A0A4R8Q5V9"/>
<evidence type="ECO:0000256" key="10">
    <source>
        <dbReference type="ARBA" id="ARBA00023098"/>
    </source>
</evidence>
<organism evidence="20 21">
    <name type="scientific">Colletotrichum spinosum</name>
    <dbReference type="NCBI Taxonomy" id="1347390"/>
    <lineage>
        <taxon>Eukaryota</taxon>
        <taxon>Fungi</taxon>
        <taxon>Dikarya</taxon>
        <taxon>Ascomycota</taxon>
        <taxon>Pezizomycotina</taxon>
        <taxon>Sordariomycetes</taxon>
        <taxon>Hypocreomycetidae</taxon>
        <taxon>Glomerellales</taxon>
        <taxon>Glomerellaceae</taxon>
        <taxon>Colletotrichum</taxon>
        <taxon>Colletotrichum orbiculare species complex</taxon>
    </lineage>
</organism>
<dbReference type="GO" id="GO:0005789">
    <property type="term" value="C:endoplasmic reticulum membrane"/>
    <property type="evidence" value="ECO:0007669"/>
    <property type="project" value="UniProtKB-SubCell"/>
</dbReference>
<gene>
    <name evidence="20" type="primary">SMF1-1</name>
    <name evidence="20" type="ORF">C8035_v000535</name>
</gene>
<evidence type="ECO:0000256" key="17">
    <source>
        <dbReference type="ARBA" id="ARBA00056845"/>
    </source>
</evidence>
<feature type="transmembrane region" description="Helical" evidence="19">
    <location>
        <begin position="57"/>
        <end position="76"/>
    </location>
</feature>
<evidence type="ECO:0000256" key="7">
    <source>
        <dbReference type="ARBA" id="ARBA00022692"/>
    </source>
</evidence>
<feature type="topological domain" description="Cytoplasmic" evidence="18">
    <location>
        <begin position="184"/>
        <end position="657"/>
    </location>
</feature>
<evidence type="ECO:0000256" key="18">
    <source>
        <dbReference type="HAMAP-Rule" id="MF_03216"/>
    </source>
</evidence>
<comment type="function">
    <text evidence="17 18">Catalyzes the second two steps of the methylation pathway of phosphatidylcholine biosynthesis, the SAM-dependent methylation of phosphatidylmonomethylethanolamine (PMME) to phosphatidyldimethylethanolamine (PDME) and of PDME to phosphatidylcholine (PC).</text>
</comment>
<dbReference type="EC" id="2.1.1.71" evidence="18"/>
<keyword evidence="12 18" id="KW-0472">Membrane</keyword>
<evidence type="ECO:0000256" key="16">
    <source>
        <dbReference type="ARBA" id="ARBA00052459"/>
    </source>
</evidence>
<dbReference type="GO" id="GO:0030026">
    <property type="term" value="P:intracellular manganese ion homeostasis"/>
    <property type="evidence" value="ECO:0007669"/>
    <property type="project" value="TreeGrafter"/>
</dbReference>
<feature type="transmembrane region" description="Helical" evidence="19">
    <location>
        <begin position="541"/>
        <end position="563"/>
    </location>
</feature>
<comment type="catalytic activity">
    <reaction evidence="16 18">
        <text>a 1,2-diacyl-sn-glycero-3-phospho-N-methylethanolamine + S-adenosyl-L-methionine = a 1,2-diacyl-sn-glycero-3-phospho-N,N-dimethylethanolamine + S-adenosyl-L-homocysteine + H(+)</text>
        <dbReference type="Rhea" id="RHEA:32735"/>
        <dbReference type="ChEBI" id="CHEBI:15378"/>
        <dbReference type="ChEBI" id="CHEBI:57856"/>
        <dbReference type="ChEBI" id="CHEBI:59789"/>
        <dbReference type="ChEBI" id="CHEBI:64572"/>
        <dbReference type="ChEBI" id="CHEBI:64573"/>
        <dbReference type="EC" id="2.1.1.71"/>
    </reaction>
</comment>
<feature type="transmembrane region" description="Helical" evidence="19">
    <location>
        <begin position="123"/>
        <end position="142"/>
    </location>
</feature>
<feature type="transmembrane region" description="Helical" evidence="19">
    <location>
        <begin position="297"/>
        <end position="317"/>
    </location>
</feature>
<feature type="binding site" evidence="18">
    <location>
        <begin position="103"/>
        <end position="105"/>
    </location>
    <ligand>
        <name>S-adenosyl-L-methionine</name>
        <dbReference type="ChEBI" id="CHEBI:59789"/>
    </ligand>
</feature>
<dbReference type="PROSITE" id="PS51599">
    <property type="entry name" value="SAM_PEMT_PEM2"/>
    <property type="match status" value="1"/>
</dbReference>
<dbReference type="GO" id="GO:0034755">
    <property type="term" value="P:iron ion transmembrane transport"/>
    <property type="evidence" value="ECO:0007669"/>
    <property type="project" value="TreeGrafter"/>
</dbReference>
<feature type="transmembrane region" description="Helical" evidence="19">
    <location>
        <begin position="96"/>
        <end position="116"/>
    </location>
</feature>
<dbReference type="Proteomes" id="UP000295083">
    <property type="component" value="Unassembled WGS sequence"/>
</dbReference>
<dbReference type="EMBL" id="QAPG01000057">
    <property type="protein sequence ID" value="TDZ33887.1"/>
    <property type="molecule type" value="Genomic_DNA"/>
</dbReference>
<keyword evidence="8 18" id="KW-0256">Endoplasmic reticulum</keyword>
<evidence type="ECO:0000313" key="20">
    <source>
        <dbReference type="EMBL" id="TDZ33887.1"/>
    </source>
</evidence>
<evidence type="ECO:0000256" key="15">
    <source>
        <dbReference type="ARBA" id="ARBA00051252"/>
    </source>
</evidence>
<feature type="transmembrane region" description="Helical" evidence="19">
    <location>
        <begin position="450"/>
        <end position="474"/>
    </location>
</feature>
<protein>
    <recommendedName>
        <fullName evidence="18">Phosphatidyl-N-methylethanolamine N-methyltransferase</fullName>
        <ecNumber evidence="18">2.1.1.71</ecNumber>
    </recommendedName>
    <alternativeName>
        <fullName evidence="18">Phospholipid methyltransferase</fullName>
        <shortName evidence="18">PLMT</shortName>
    </alternativeName>
</protein>
<dbReference type="GO" id="GO:0005886">
    <property type="term" value="C:plasma membrane"/>
    <property type="evidence" value="ECO:0007669"/>
    <property type="project" value="TreeGrafter"/>
</dbReference>
<dbReference type="Pfam" id="PF01566">
    <property type="entry name" value="Nramp"/>
    <property type="match status" value="1"/>
</dbReference>
<evidence type="ECO:0000256" key="8">
    <source>
        <dbReference type="ARBA" id="ARBA00022824"/>
    </source>
</evidence>
<feature type="transmembrane region" description="Helical" evidence="19">
    <location>
        <begin position="222"/>
        <end position="245"/>
    </location>
</feature>
<dbReference type="Gene3D" id="1.20.120.1630">
    <property type="match status" value="1"/>
</dbReference>
<dbReference type="GO" id="GO:0032259">
    <property type="term" value="P:methylation"/>
    <property type="evidence" value="ECO:0007669"/>
    <property type="project" value="UniProtKB-KW"/>
</dbReference>